<organism evidence="2 3">
    <name type="scientific">Skeletonema marinoi</name>
    <dbReference type="NCBI Taxonomy" id="267567"/>
    <lineage>
        <taxon>Eukaryota</taxon>
        <taxon>Sar</taxon>
        <taxon>Stramenopiles</taxon>
        <taxon>Ochrophyta</taxon>
        <taxon>Bacillariophyta</taxon>
        <taxon>Coscinodiscophyceae</taxon>
        <taxon>Thalassiosirophycidae</taxon>
        <taxon>Thalassiosirales</taxon>
        <taxon>Skeletonemataceae</taxon>
        <taxon>Skeletonema</taxon>
        <taxon>Skeletonema marinoi-dohrnii complex</taxon>
    </lineage>
</organism>
<evidence type="ECO:0000313" key="3">
    <source>
        <dbReference type="Proteomes" id="UP001224775"/>
    </source>
</evidence>
<feature type="region of interest" description="Disordered" evidence="1">
    <location>
        <begin position="1"/>
        <end position="47"/>
    </location>
</feature>
<dbReference type="Proteomes" id="UP001224775">
    <property type="component" value="Unassembled WGS sequence"/>
</dbReference>
<proteinExistence type="predicted"/>
<dbReference type="EMBL" id="JATAAI010000006">
    <property type="protein sequence ID" value="KAK1744948.1"/>
    <property type="molecule type" value="Genomic_DNA"/>
</dbReference>
<name>A0AAD8YFJ8_9STRA</name>
<protein>
    <submittedName>
        <fullName evidence="2">Uncharacterized protein</fullName>
    </submittedName>
</protein>
<gene>
    <name evidence="2" type="ORF">QTG54_004239</name>
</gene>
<evidence type="ECO:0000256" key="1">
    <source>
        <dbReference type="SAM" id="MobiDB-lite"/>
    </source>
</evidence>
<sequence>MSRRAFAPPTNHQTSVGGKKRSSTISEDPGNDVNMDGMSCVGTQNNTNTQQNIQTHHVSVTPSDTSTLYSNGFNSTATTKLCNTVSTSTFASQGVADESYQQHRTIRRCQRSDSFEMMEDG</sequence>
<reference evidence="2" key="1">
    <citation type="submission" date="2023-06" db="EMBL/GenBank/DDBJ databases">
        <title>Survivors Of The Sea: Transcriptome response of Skeletonema marinoi to long-term dormancy.</title>
        <authorList>
            <person name="Pinder M.I.M."/>
            <person name="Kourtchenko O."/>
            <person name="Robertson E.K."/>
            <person name="Larsson T."/>
            <person name="Maumus F."/>
            <person name="Osuna-Cruz C.M."/>
            <person name="Vancaester E."/>
            <person name="Stenow R."/>
            <person name="Vandepoele K."/>
            <person name="Ploug H."/>
            <person name="Bruchert V."/>
            <person name="Godhe A."/>
            <person name="Topel M."/>
        </authorList>
    </citation>
    <scope>NUCLEOTIDE SEQUENCE</scope>
    <source>
        <strain evidence="2">R05AC</strain>
    </source>
</reference>
<keyword evidence="3" id="KW-1185">Reference proteome</keyword>
<dbReference type="AlphaFoldDB" id="A0AAD8YFJ8"/>
<evidence type="ECO:0000313" key="2">
    <source>
        <dbReference type="EMBL" id="KAK1744948.1"/>
    </source>
</evidence>
<accession>A0AAD8YFJ8</accession>
<comment type="caution">
    <text evidence="2">The sequence shown here is derived from an EMBL/GenBank/DDBJ whole genome shotgun (WGS) entry which is preliminary data.</text>
</comment>